<organism evidence="2 3">
    <name type="scientific">Perkinsus chesapeaki</name>
    <name type="common">Clam parasite</name>
    <name type="synonym">Perkinsus andrewsi</name>
    <dbReference type="NCBI Taxonomy" id="330153"/>
    <lineage>
        <taxon>Eukaryota</taxon>
        <taxon>Sar</taxon>
        <taxon>Alveolata</taxon>
        <taxon>Perkinsozoa</taxon>
        <taxon>Perkinsea</taxon>
        <taxon>Perkinsida</taxon>
        <taxon>Perkinsidae</taxon>
        <taxon>Perkinsus</taxon>
    </lineage>
</organism>
<evidence type="ECO:0000313" key="3">
    <source>
        <dbReference type="Proteomes" id="UP000591131"/>
    </source>
</evidence>
<keyword evidence="3" id="KW-1185">Reference proteome</keyword>
<dbReference type="EMBL" id="JAAPAO010000249">
    <property type="protein sequence ID" value="KAF4665890.1"/>
    <property type="molecule type" value="Genomic_DNA"/>
</dbReference>
<feature type="signal peptide" evidence="1">
    <location>
        <begin position="1"/>
        <end position="19"/>
    </location>
</feature>
<comment type="caution">
    <text evidence="2">The sequence shown here is derived from an EMBL/GenBank/DDBJ whole genome shotgun (WGS) entry which is preliminary data.</text>
</comment>
<sequence>MIRSSSIFISTILATLSVAQLDIIGTISHKSDYLTITYDFAPIADFHNTPGDVSFSISCGYGELFTDGRYYVNYGPYHRTYTINFKTHSTWPNLPGPADGHLYWFKEVSKVCPGAKLQEGDLINLTFETSDLAFVKFQGERVTLKRDVR</sequence>
<dbReference type="AlphaFoldDB" id="A0A7J6M3X9"/>
<protein>
    <submittedName>
        <fullName evidence="2">Uncharacterized protein</fullName>
    </submittedName>
</protein>
<gene>
    <name evidence="2" type="ORF">FOL47_004366</name>
</gene>
<evidence type="ECO:0000313" key="2">
    <source>
        <dbReference type="EMBL" id="KAF4665890.1"/>
    </source>
</evidence>
<keyword evidence="1" id="KW-0732">Signal</keyword>
<proteinExistence type="predicted"/>
<name>A0A7J6M3X9_PERCH</name>
<reference evidence="2 3" key="1">
    <citation type="submission" date="2020-04" db="EMBL/GenBank/DDBJ databases">
        <title>Perkinsus chesapeaki whole genome sequence.</title>
        <authorList>
            <person name="Bogema D.R."/>
        </authorList>
    </citation>
    <scope>NUCLEOTIDE SEQUENCE [LARGE SCALE GENOMIC DNA]</scope>
    <source>
        <strain evidence="2">ATCC PRA-425</strain>
    </source>
</reference>
<accession>A0A7J6M3X9</accession>
<feature type="chain" id="PRO_5029630598" evidence="1">
    <location>
        <begin position="20"/>
        <end position="149"/>
    </location>
</feature>
<dbReference type="Proteomes" id="UP000591131">
    <property type="component" value="Unassembled WGS sequence"/>
</dbReference>
<evidence type="ECO:0000256" key="1">
    <source>
        <dbReference type="SAM" id="SignalP"/>
    </source>
</evidence>